<dbReference type="Pfam" id="PF09361">
    <property type="entry name" value="Phasin_2"/>
    <property type="match status" value="1"/>
</dbReference>
<keyword evidence="3" id="KW-1185">Reference proteome</keyword>
<feature type="domain" description="Phasin" evidence="1">
    <location>
        <begin position="7"/>
        <end position="103"/>
    </location>
</feature>
<dbReference type="AlphaFoldDB" id="A0A8J2YJ60"/>
<evidence type="ECO:0000259" key="1">
    <source>
        <dbReference type="Pfam" id="PF09361"/>
    </source>
</evidence>
<name>A0A8J2YJ60_9RHOB</name>
<reference evidence="2" key="1">
    <citation type="journal article" date="2014" name="Int. J. Syst. Evol. Microbiol.">
        <title>Complete genome sequence of Corynebacterium casei LMG S-19264T (=DSM 44701T), isolated from a smear-ripened cheese.</title>
        <authorList>
            <consortium name="US DOE Joint Genome Institute (JGI-PGF)"/>
            <person name="Walter F."/>
            <person name="Albersmeier A."/>
            <person name="Kalinowski J."/>
            <person name="Ruckert C."/>
        </authorList>
    </citation>
    <scope>NUCLEOTIDE SEQUENCE</scope>
    <source>
        <strain evidence="2">CCM 7684</strain>
    </source>
</reference>
<organism evidence="2 3">
    <name type="scientific">Agaricicola taiwanensis</name>
    <dbReference type="NCBI Taxonomy" id="591372"/>
    <lineage>
        <taxon>Bacteria</taxon>
        <taxon>Pseudomonadati</taxon>
        <taxon>Pseudomonadota</taxon>
        <taxon>Alphaproteobacteria</taxon>
        <taxon>Rhodobacterales</taxon>
        <taxon>Paracoccaceae</taxon>
        <taxon>Agaricicola</taxon>
    </lineage>
</organism>
<dbReference type="EMBL" id="BMCP01000002">
    <property type="protein sequence ID" value="GGE47344.1"/>
    <property type="molecule type" value="Genomic_DNA"/>
</dbReference>
<gene>
    <name evidence="2" type="ORF">GCM10007276_25630</name>
</gene>
<evidence type="ECO:0000313" key="2">
    <source>
        <dbReference type="EMBL" id="GGE47344.1"/>
    </source>
</evidence>
<dbReference type="InterPro" id="IPR018968">
    <property type="entry name" value="Phasin"/>
</dbReference>
<accession>A0A8J2YJ60</accession>
<reference evidence="2" key="2">
    <citation type="submission" date="2020-09" db="EMBL/GenBank/DDBJ databases">
        <authorList>
            <person name="Sun Q."/>
            <person name="Sedlacek I."/>
        </authorList>
    </citation>
    <scope>NUCLEOTIDE SEQUENCE</scope>
    <source>
        <strain evidence="2">CCM 7684</strain>
    </source>
</reference>
<comment type="caution">
    <text evidence="2">The sequence shown here is derived from an EMBL/GenBank/DDBJ whole genome shotgun (WGS) entry which is preliminary data.</text>
</comment>
<proteinExistence type="predicted"/>
<dbReference type="RefSeq" id="WP_188410102.1">
    <property type="nucleotide sequence ID" value="NZ_BMCP01000002.1"/>
</dbReference>
<protein>
    <submittedName>
        <fullName evidence="2">Phasin family protein</fullName>
    </submittedName>
</protein>
<evidence type="ECO:0000313" key="3">
    <source>
        <dbReference type="Proteomes" id="UP000602745"/>
    </source>
</evidence>
<dbReference type="Proteomes" id="UP000602745">
    <property type="component" value="Unassembled WGS sequence"/>
</dbReference>
<sequence>MAATFDDMQKIGKDNADAALKSFGTMTKGVQAIAVEVADYSKKSFEDGSATVEKLLGVKTLDKAVEIQAEAAKAAYEAFLSRATKIGELYADLFKDAYRPFEAATVKATAATK</sequence>